<dbReference type="InterPro" id="IPR041489">
    <property type="entry name" value="PDZ_6"/>
</dbReference>
<comment type="caution">
    <text evidence="11">The sequence shown here is derived from an EMBL/GenBank/DDBJ whole genome shotgun (WGS) entry which is preliminary data.</text>
</comment>
<dbReference type="Pfam" id="PF17820">
    <property type="entry name" value="PDZ_6"/>
    <property type="match status" value="1"/>
</dbReference>
<dbReference type="PROSITE" id="PS51257">
    <property type="entry name" value="PROKAR_LIPOPROTEIN"/>
    <property type="match status" value="1"/>
</dbReference>
<accession>A0ABU3K5T4</accession>
<keyword evidence="5" id="KW-0677">Repeat</keyword>
<dbReference type="InterPro" id="IPR001940">
    <property type="entry name" value="Peptidase_S1C"/>
</dbReference>
<dbReference type="EMBL" id="JAQOUE010000001">
    <property type="protein sequence ID" value="MDT7041720.1"/>
    <property type="molecule type" value="Genomic_DNA"/>
</dbReference>
<protein>
    <submittedName>
        <fullName evidence="11">Do family serine endopeptidase</fullName>
        <ecNumber evidence="11">3.4.21.107</ecNumber>
    </submittedName>
</protein>
<evidence type="ECO:0000256" key="3">
    <source>
        <dbReference type="ARBA" id="ARBA00022670"/>
    </source>
</evidence>
<organism evidence="11 12">
    <name type="scientific">Candidatus Nitronereus thalassa</name>
    <dbReference type="NCBI Taxonomy" id="3020898"/>
    <lineage>
        <taxon>Bacteria</taxon>
        <taxon>Pseudomonadati</taxon>
        <taxon>Nitrospirota</taxon>
        <taxon>Nitrospiria</taxon>
        <taxon>Nitrospirales</taxon>
        <taxon>Nitrospiraceae</taxon>
        <taxon>Candidatus Nitronereus</taxon>
    </lineage>
</organism>
<feature type="domain" description="PDZ" evidence="10">
    <location>
        <begin position="289"/>
        <end position="362"/>
    </location>
</feature>
<dbReference type="GO" id="GO:0016787">
    <property type="term" value="F:hydrolase activity"/>
    <property type="evidence" value="ECO:0007669"/>
    <property type="project" value="UniProtKB-KW"/>
</dbReference>
<evidence type="ECO:0000256" key="4">
    <source>
        <dbReference type="ARBA" id="ARBA00022729"/>
    </source>
</evidence>
<evidence type="ECO:0000313" key="12">
    <source>
        <dbReference type="Proteomes" id="UP001250932"/>
    </source>
</evidence>
<keyword evidence="6" id="KW-0574">Periplasm</keyword>
<dbReference type="Pfam" id="PF13365">
    <property type="entry name" value="Trypsin_2"/>
    <property type="match status" value="1"/>
</dbReference>
<dbReference type="Proteomes" id="UP001250932">
    <property type="component" value="Unassembled WGS sequence"/>
</dbReference>
<dbReference type="PANTHER" id="PTHR22939:SF129">
    <property type="entry name" value="SERINE PROTEASE HTRA2, MITOCHONDRIAL"/>
    <property type="match status" value="1"/>
</dbReference>
<evidence type="ECO:0000256" key="1">
    <source>
        <dbReference type="ARBA" id="ARBA00004418"/>
    </source>
</evidence>
<dbReference type="Gene3D" id="2.40.10.120">
    <property type="match status" value="1"/>
</dbReference>
<evidence type="ECO:0000259" key="10">
    <source>
        <dbReference type="PROSITE" id="PS50106"/>
    </source>
</evidence>
<comment type="similarity">
    <text evidence="2">Belongs to the peptidase S1C family.</text>
</comment>
<dbReference type="InterPro" id="IPR009003">
    <property type="entry name" value="Peptidase_S1_PA"/>
</dbReference>
<feature type="domain" description="PDZ" evidence="10">
    <location>
        <begin position="398"/>
        <end position="487"/>
    </location>
</feature>
<dbReference type="RefSeq" id="WP_313832068.1">
    <property type="nucleotide sequence ID" value="NZ_JAQOUE010000001.1"/>
</dbReference>
<keyword evidence="7 11" id="KW-0378">Hydrolase</keyword>
<dbReference type="EC" id="3.4.21.107" evidence="11"/>
<feature type="region of interest" description="Disordered" evidence="9">
    <location>
        <begin position="91"/>
        <end position="121"/>
    </location>
</feature>
<keyword evidence="3" id="KW-0645">Protease</keyword>
<dbReference type="SUPFAM" id="SSF50494">
    <property type="entry name" value="Trypsin-like serine proteases"/>
    <property type="match status" value="1"/>
</dbReference>
<dbReference type="SUPFAM" id="SSF50156">
    <property type="entry name" value="PDZ domain-like"/>
    <property type="match status" value="2"/>
</dbReference>
<comment type="subcellular location">
    <subcellularLocation>
        <location evidence="1">Periplasm</location>
    </subcellularLocation>
</comment>
<dbReference type="Pfam" id="PF13180">
    <property type="entry name" value="PDZ_2"/>
    <property type="match status" value="1"/>
</dbReference>
<sequence>MNRKLILNIWAGVFFVSCWGMGLPQDEVSGSGRTLTVLAKDTIPVPGTGNQKESVKIPSRDVSLLSLELVRIAKLTQASVVNVMTVGNFQNEGAPDSPPYSRKFFDQEPSVPGQTPQDQREQGMASGVIMSADGYILTNNHVVEGANEIRVLLTDQRRFKAKVVGTDPKTDLAVLKIQAGGLPFLLWGDSTTLQVGEIVVAVGNPFGLNQTVTMGIISAVSRANMGIVDFEDFIQTDAAINPGNSGGALVNLKGELIGINTAIFSQSGGSMGIGFAIPSQMAKKVSHLLMTKGKVVRGWLGISMQAMTPELAKQFKAPDAKGVLLGDVNDGGPAGRAKIERGDIIRKFNGQSVINPQQLRGLVADTIPGVVVEMGILRNGRELGMSVTMGELPRFIAPPSFSRQAKGHHLLDGVIVEPLPPGQGQGDEGVVVSDVPPNSPSERGGLQIGDVLIEINRNPVRFLRDFESLSKHLGPRENVLLLVRRGGATLFLTLENE</sequence>
<dbReference type="PANTHER" id="PTHR22939">
    <property type="entry name" value="SERINE PROTEASE FAMILY S1C HTRA-RELATED"/>
    <property type="match status" value="1"/>
</dbReference>
<dbReference type="PRINTS" id="PR00834">
    <property type="entry name" value="PROTEASES2C"/>
</dbReference>
<dbReference type="NCBIfam" id="TIGR02037">
    <property type="entry name" value="degP_htrA_DO"/>
    <property type="match status" value="1"/>
</dbReference>
<keyword evidence="8" id="KW-0720">Serine protease</keyword>
<evidence type="ECO:0000256" key="6">
    <source>
        <dbReference type="ARBA" id="ARBA00022764"/>
    </source>
</evidence>
<evidence type="ECO:0000256" key="7">
    <source>
        <dbReference type="ARBA" id="ARBA00022801"/>
    </source>
</evidence>
<dbReference type="Gene3D" id="2.30.42.10">
    <property type="match status" value="2"/>
</dbReference>
<evidence type="ECO:0000256" key="9">
    <source>
        <dbReference type="SAM" id="MobiDB-lite"/>
    </source>
</evidence>
<dbReference type="InterPro" id="IPR036034">
    <property type="entry name" value="PDZ_sf"/>
</dbReference>
<keyword evidence="12" id="KW-1185">Reference proteome</keyword>
<evidence type="ECO:0000256" key="8">
    <source>
        <dbReference type="ARBA" id="ARBA00022825"/>
    </source>
</evidence>
<reference evidence="11 12" key="1">
    <citation type="journal article" date="2023" name="ISME J.">
        <title>Cultivation and genomic characterization of novel and ubiquitous marine nitrite-oxidizing bacteria from the Nitrospirales.</title>
        <authorList>
            <person name="Mueller A.J."/>
            <person name="Daebeler A."/>
            <person name="Herbold C.W."/>
            <person name="Kirkegaard R.H."/>
            <person name="Daims H."/>
        </authorList>
    </citation>
    <scope>NUCLEOTIDE SEQUENCE [LARGE SCALE GENOMIC DNA]</scope>
    <source>
        <strain evidence="11 12">EB</strain>
    </source>
</reference>
<dbReference type="InterPro" id="IPR001478">
    <property type="entry name" value="PDZ"/>
</dbReference>
<keyword evidence="4" id="KW-0732">Signal</keyword>
<dbReference type="PROSITE" id="PS50106">
    <property type="entry name" value="PDZ"/>
    <property type="match status" value="2"/>
</dbReference>
<proteinExistence type="inferred from homology"/>
<dbReference type="InterPro" id="IPR011782">
    <property type="entry name" value="Pept_S1C_Do"/>
</dbReference>
<evidence type="ECO:0000313" key="11">
    <source>
        <dbReference type="EMBL" id="MDT7041720.1"/>
    </source>
</evidence>
<evidence type="ECO:0000256" key="5">
    <source>
        <dbReference type="ARBA" id="ARBA00022737"/>
    </source>
</evidence>
<name>A0ABU3K5T4_9BACT</name>
<dbReference type="SMART" id="SM00228">
    <property type="entry name" value="PDZ"/>
    <property type="match status" value="2"/>
</dbReference>
<evidence type="ECO:0000256" key="2">
    <source>
        <dbReference type="ARBA" id="ARBA00010541"/>
    </source>
</evidence>
<gene>
    <name evidence="11" type="ORF">PPG34_05110</name>
</gene>